<sequence>MTSGLYTPLREDDLEICILDISPAEGFNLLIACSFRNVSLNSNSYARYIALSYTWGDADHMSYISVDGAKCIILPNLASTLRQIRGSKERISL</sequence>
<reference evidence="2" key="1">
    <citation type="journal article" date="2020" name="Stud. Mycol.">
        <title>101 Dothideomycetes genomes: A test case for predicting lifestyles and emergence of pathogens.</title>
        <authorList>
            <person name="Haridas S."/>
            <person name="Albert R."/>
            <person name="Binder M."/>
            <person name="Bloem J."/>
            <person name="LaButti K."/>
            <person name="Salamov A."/>
            <person name="Andreopoulos B."/>
            <person name="Baker S."/>
            <person name="Barry K."/>
            <person name="Bills G."/>
            <person name="Bluhm B."/>
            <person name="Cannon C."/>
            <person name="Castanera R."/>
            <person name="Culley D."/>
            <person name="Daum C."/>
            <person name="Ezra D."/>
            <person name="Gonzalez J."/>
            <person name="Henrissat B."/>
            <person name="Kuo A."/>
            <person name="Liang C."/>
            <person name="Lipzen A."/>
            <person name="Lutzoni F."/>
            <person name="Magnuson J."/>
            <person name="Mondo S."/>
            <person name="Nolan M."/>
            <person name="Ohm R."/>
            <person name="Pangilinan J."/>
            <person name="Park H.-J."/>
            <person name="Ramirez L."/>
            <person name="Alfaro M."/>
            <person name="Sun H."/>
            <person name="Tritt A."/>
            <person name="Yoshinaga Y."/>
            <person name="Zwiers L.-H."/>
            <person name="Turgeon B."/>
            <person name="Goodwin S."/>
            <person name="Spatafora J."/>
            <person name="Crous P."/>
            <person name="Grigoriev I."/>
        </authorList>
    </citation>
    <scope>NUCLEOTIDE SEQUENCE [LARGE SCALE GENOMIC DNA]</scope>
    <source>
        <strain evidence="2">CBS 304.66</strain>
    </source>
</reference>
<evidence type="ECO:0000313" key="2">
    <source>
        <dbReference type="Proteomes" id="UP000800093"/>
    </source>
</evidence>
<dbReference type="PANTHER" id="PTHR24148">
    <property type="entry name" value="ANKYRIN REPEAT DOMAIN-CONTAINING PROTEIN 39 HOMOLOG-RELATED"/>
    <property type="match status" value="1"/>
</dbReference>
<organism evidence="1 2">
    <name type="scientific">Lojkania enalia</name>
    <dbReference type="NCBI Taxonomy" id="147567"/>
    <lineage>
        <taxon>Eukaryota</taxon>
        <taxon>Fungi</taxon>
        <taxon>Dikarya</taxon>
        <taxon>Ascomycota</taxon>
        <taxon>Pezizomycotina</taxon>
        <taxon>Dothideomycetes</taxon>
        <taxon>Pleosporomycetidae</taxon>
        <taxon>Pleosporales</taxon>
        <taxon>Pleosporales incertae sedis</taxon>
        <taxon>Lojkania</taxon>
    </lineage>
</organism>
<dbReference type="EMBL" id="ML986680">
    <property type="protein sequence ID" value="KAF2260482.1"/>
    <property type="molecule type" value="Genomic_DNA"/>
</dbReference>
<proteinExistence type="predicted"/>
<protein>
    <recommendedName>
        <fullName evidence="3">Heterokaryon incompatibility domain-containing protein</fullName>
    </recommendedName>
</protein>
<comment type="caution">
    <text evidence="1">The sequence shown here is derived from an EMBL/GenBank/DDBJ whole genome shotgun (WGS) entry which is preliminary data.</text>
</comment>
<evidence type="ECO:0000313" key="1">
    <source>
        <dbReference type="EMBL" id="KAF2260482.1"/>
    </source>
</evidence>
<name>A0A9P4K0S8_9PLEO</name>
<accession>A0A9P4K0S8</accession>
<evidence type="ECO:0008006" key="3">
    <source>
        <dbReference type="Google" id="ProtNLM"/>
    </source>
</evidence>
<dbReference type="InterPro" id="IPR052895">
    <property type="entry name" value="HetReg/Transcr_Mod"/>
</dbReference>
<dbReference type="AlphaFoldDB" id="A0A9P4K0S8"/>
<keyword evidence="2" id="KW-1185">Reference proteome</keyword>
<dbReference type="Proteomes" id="UP000800093">
    <property type="component" value="Unassembled WGS sequence"/>
</dbReference>
<gene>
    <name evidence="1" type="ORF">CC78DRAFT_589627</name>
</gene>
<dbReference type="PANTHER" id="PTHR24148:SF73">
    <property type="entry name" value="HET DOMAIN PROTEIN (AFU_ORTHOLOGUE AFUA_8G01020)"/>
    <property type="match status" value="1"/>
</dbReference>